<dbReference type="EMBL" id="BSSQ01000014">
    <property type="protein sequence ID" value="GLX69423.1"/>
    <property type="molecule type" value="Genomic_DNA"/>
</dbReference>
<reference evidence="4 5" key="1">
    <citation type="submission" date="2023-03" db="EMBL/GenBank/DDBJ databases">
        <title>Draft genome sequence of the bacteria which degrade cell wall of Tricholomamatutake.</title>
        <authorList>
            <person name="Konishi Y."/>
            <person name="Fukuta Y."/>
            <person name="Shirasaka N."/>
        </authorList>
    </citation>
    <scope>NUCLEOTIDE SEQUENCE [LARGE SCALE GENOMIC DNA]</scope>
    <source>
        <strain evidence="5">mu1</strain>
    </source>
</reference>
<dbReference type="SUPFAM" id="SSF53850">
    <property type="entry name" value="Periplasmic binding protein-like II"/>
    <property type="match status" value="1"/>
</dbReference>
<evidence type="ECO:0000313" key="4">
    <source>
        <dbReference type="EMBL" id="GLX69423.1"/>
    </source>
</evidence>
<dbReference type="InterPro" id="IPR006059">
    <property type="entry name" value="SBP"/>
</dbReference>
<feature type="region of interest" description="Disordered" evidence="2">
    <location>
        <begin position="37"/>
        <end position="68"/>
    </location>
</feature>
<feature type="chain" id="PRO_5045953021" evidence="3">
    <location>
        <begin position="25"/>
        <end position="379"/>
    </location>
</feature>
<protein>
    <submittedName>
        <fullName evidence="4">ABC transporter substrate-binding protein</fullName>
    </submittedName>
</protein>
<dbReference type="PANTHER" id="PTHR30006:SF2">
    <property type="entry name" value="ABC TRANSPORTER SUBSTRATE-BINDING PROTEIN"/>
    <property type="match status" value="1"/>
</dbReference>
<dbReference type="InterPro" id="IPR026045">
    <property type="entry name" value="Ferric-bd"/>
</dbReference>
<gene>
    <name evidence="4" type="ORF">MU1_37680</name>
</gene>
<dbReference type="PROSITE" id="PS51257">
    <property type="entry name" value="PROKAR_LIPOPROTEIN"/>
    <property type="match status" value="1"/>
</dbReference>
<dbReference type="CDD" id="cd13547">
    <property type="entry name" value="PBP2_Fbp_like_2"/>
    <property type="match status" value="1"/>
</dbReference>
<comment type="caution">
    <text evidence="4">The sequence shown here is derived from an EMBL/GenBank/DDBJ whole genome shotgun (WGS) entry which is preliminary data.</text>
</comment>
<keyword evidence="1 3" id="KW-0732">Signal</keyword>
<dbReference type="RefSeq" id="WP_284240189.1">
    <property type="nucleotide sequence ID" value="NZ_BSSQ01000014.1"/>
</dbReference>
<feature type="compositionally biased region" description="Low complexity" evidence="2">
    <location>
        <begin position="37"/>
        <end position="61"/>
    </location>
</feature>
<name>A0ABQ6GJA6_9BACL</name>
<sequence>MANGYKMKGLMLASVLMVSAALSAACGNNANSNNEANTAGATNNAAATTEASTETSTEPAADNTAADASKDEPLVVYLNDFDDIVKPMFEEKTGYKLEIVSGNGAEIASRIEAEKGNPHWDVVWMDSMPTIDQMGKNGQLLDSWAPSNLDGLTDFAKSLVPTNHTYFPTGEHAASVIVYNTKAFDANSAPKTWNDLLDAKFKGTIGMADPAVAAPAYPFVAWFFQSEGMDQGKSFFDALLKNDVHVYPKNPNVAKALTDGEIKAAALQESNAYTLKNSGEPVDIVWPAEGAPASVRVAAIQKESKHQEAAKAFVEFLLDPATQQALIDKGDESYFEPSVKGVNAKADRAADAKLVVAEAGWAGEHEGEIKQWFADKAVK</sequence>
<evidence type="ECO:0000313" key="5">
    <source>
        <dbReference type="Proteomes" id="UP001157114"/>
    </source>
</evidence>
<proteinExistence type="predicted"/>
<keyword evidence="5" id="KW-1185">Reference proteome</keyword>
<accession>A0ABQ6GJA6</accession>
<dbReference type="PANTHER" id="PTHR30006">
    <property type="entry name" value="THIAMINE-BINDING PERIPLASMIC PROTEIN-RELATED"/>
    <property type="match status" value="1"/>
</dbReference>
<evidence type="ECO:0000256" key="3">
    <source>
        <dbReference type="SAM" id="SignalP"/>
    </source>
</evidence>
<dbReference type="Pfam" id="PF13416">
    <property type="entry name" value="SBP_bac_8"/>
    <property type="match status" value="1"/>
</dbReference>
<evidence type="ECO:0000256" key="1">
    <source>
        <dbReference type="ARBA" id="ARBA00022729"/>
    </source>
</evidence>
<evidence type="ECO:0000256" key="2">
    <source>
        <dbReference type="SAM" id="MobiDB-lite"/>
    </source>
</evidence>
<dbReference type="PIRSF" id="PIRSF002825">
    <property type="entry name" value="CfbpA"/>
    <property type="match status" value="1"/>
</dbReference>
<organism evidence="4 5">
    <name type="scientific">Paenibacillus glycanilyticus</name>
    <dbReference type="NCBI Taxonomy" id="126569"/>
    <lineage>
        <taxon>Bacteria</taxon>
        <taxon>Bacillati</taxon>
        <taxon>Bacillota</taxon>
        <taxon>Bacilli</taxon>
        <taxon>Bacillales</taxon>
        <taxon>Paenibacillaceae</taxon>
        <taxon>Paenibacillus</taxon>
    </lineage>
</organism>
<dbReference type="Proteomes" id="UP001157114">
    <property type="component" value="Unassembled WGS sequence"/>
</dbReference>
<dbReference type="Gene3D" id="3.40.190.10">
    <property type="entry name" value="Periplasmic binding protein-like II"/>
    <property type="match status" value="2"/>
</dbReference>
<feature type="signal peptide" evidence="3">
    <location>
        <begin position="1"/>
        <end position="24"/>
    </location>
</feature>